<reference evidence="1" key="1">
    <citation type="journal article" date="2015" name="Nature">
        <title>Complex archaea that bridge the gap between prokaryotes and eukaryotes.</title>
        <authorList>
            <person name="Spang A."/>
            <person name="Saw J.H."/>
            <person name="Jorgensen S.L."/>
            <person name="Zaremba-Niedzwiedzka K."/>
            <person name="Martijn J."/>
            <person name="Lind A.E."/>
            <person name="van Eijk R."/>
            <person name="Schleper C."/>
            <person name="Guy L."/>
            <person name="Ettema T.J."/>
        </authorList>
    </citation>
    <scope>NUCLEOTIDE SEQUENCE</scope>
</reference>
<gene>
    <name evidence="1" type="ORF">LCGC14_1985540</name>
</gene>
<dbReference type="EMBL" id="LAZR01022298">
    <property type="protein sequence ID" value="KKL82355.1"/>
    <property type="molecule type" value="Genomic_DNA"/>
</dbReference>
<organism evidence="1">
    <name type="scientific">marine sediment metagenome</name>
    <dbReference type="NCBI Taxonomy" id="412755"/>
    <lineage>
        <taxon>unclassified sequences</taxon>
        <taxon>metagenomes</taxon>
        <taxon>ecological metagenomes</taxon>
    </lineage>
</organism>
<evidence type="ECO:0000313" key="1">
    <source>
        <dbReference type="EMBL" id="KKL82355.1"/>
    </source>
</evidence>
<name>A0A0F9HKW3_9ZZZZ</name>
<proteinExistence type="predicted"/>
<accession>A0A0F9HKW3</accession>
<protein>
    <submittedName>
        <fullName evidence="1">Uncharacterized protein</fullName>
    </submittedName>
</protein>
<comment type="caution">
    <text evidence="1">The sequence shown here is derived from an EMBL/GenBank/DDBJ whole genome shotgun (WGS) entry which is preliminary data.</text>
</comment>
<dbReference type="AlphaFoldDB" id="A0A0F9HKW3"/>
<sequence length="102" mass="11149">MNEYSDRYTALGIPYPDTATVCKGQCEGIGVVPIQGGPSRSGLRVEGNLEEPWRSLWLEAESKSPSDDGWHFLKCPECNGTGKMVSQGTTVNQLEETGEENK</sequence>